<gene>
    <name evidence="1" type="ORF">BDP27DRAFT_1427489</name>
</gene>
<sequence>MAKTVFTVYHTLAESAFITNTSVANEYLLLLQIAIYWKNELVENEEAYFNDIKTSTSSLGHIPNLTRWDDALNVLTLLNFVDLAWVLTPIRYVGNSKKMPGAYAFAKGAARNLRSWIYSNFNLLLCNSDKGVDQDDRICDLSHMSEQYLVQNARLLVRHVSYSHENGYLSENISTTPGQERRITSRMVEQAIEADLCQVGGDFDRLWKEHIKLEKPALDEVAEIWEELMQLGESNESGDVAIHEELEDKLEGLVWDQTGRSYAWPEPDTGGIDHGI</sequence>
<reference evidence="1" key="1">
    <citation type="submission" date="2020-11" db="EMBL/GenBank/DDBJ databases">
        <authorList>
            <consortium name="DOE Joint Genome Institute"/>
            <person name="Ahrendt S."/>
            <person name="Riley R."/>
            <person name="Andreopoulos W."/>
            <person name="Labutti K."/>
            <person name="Pangilinan J."/>
            <person name="Ruiz-Duenas F.J."/>
            <person name="Barrasa J.M."/>
            <person name="Sanchez-Garcia M."/>
            <person name="Camarero S."/>
            <person name="Miyauchi S."/>
            <person name="Serrano A."/>
            <person name="Linde D."/>
            <person name="Babiker R."/>
            <person name="Drula E."/>
            <person name="Ayuso-Fernandez I."/>
            <person name="Pacheco R."/>
            <person name="Padilla G."/>
            <person name="Ferreira P."/>
            <person name="Barriuso J."/>
            <person name="Kellner H."/>
            <person name="Castanera R."/>
            <person name="Alfaro M."/>
            <person name="Ramirez L."/>
            <person name="Pisabarro A.G."/>
            <person name="Kuo A."/>
            <person name="Tritt A."/>
            <person name="Lipzen A."/>
            <person name="He G."/>
            <person name="Yan M."/>
            <person name="Ng V."/>
            <person name="Cullen D."/>
            <person name="Martin F."/>
            <person name="Rosso M.-N."/>
            <person name="Henrissat B."/>
            <person name="Hibbett D."/>
            <person name="Martinez A.T."/>
            <person name="Grigoriev I.V."/>
        </authorList>
    </citation>
    <scope>NUCLEOTIDE SEQUENCE</scope>
    <source>
        <strain evidence="1">AH 40177</strain>
    </source>
</reference>
<dbReference type="EMBL" id="JADNRY010000160">
    <property type="protein sequence ID" value="KAF9062888.1"/>
    <property type="molecule type" value="Genomic_DNA"/>
</dbReference>
<keyword evidence="2" id="KW-1185">Reference proteome</keyword>
<evidence type="ECO:0000313" key="2">
    <source>
        <dbReference type="Proteomes" id="UP000772434"/>
    </source>
</evidence>
<dbReference type="Proteomes" id="UP000772434">
    <property type="component" value="Unassembled WGS sequence"/>
</dbReference>
<organism evidence="1 2">
    <name type="scientific">Rhodocollybia butyracea</name>
    <dbReference type="NCBI Taxonomy" id="206335"/>
    <lineage>
        <taxon>Eukaryota</taxon>
        <taxon>Fungi</taxon>
        <taxon>Dikarya</taxon>
        <taxon>Basidiomycota</taxon>
        <taxon>Agaricomycotina</taxon>
        <taxon>Agaricomycetes</taxon>
        <taxon>Agaricomycetidae</taxon>
        <taxon>Agaricales</taxon>
        <taxon>Marasmiineae</taxon>
        <taxon>Omphalotaceae</taxon>
        <taxon>Rhodocollybia</taxon>
    </lineage>
</organism>
<comment type="caution">
    <text evidence="1">The sequence shown here is derived from an EMBL/GenBank/DDBJ whole genome shotgun (WGS) entry which is preliminary data.</text>
</comment>
<name>A0A9P5PFG5_9AGAR</name>
<proteinExistence type="predicted"/>
<accession>A0A9P5PFG5</accession>
<protein>
    <submittedName>
        <fullName evidence="1">Uncharacterized protein</fullName>
    </submittedName>
</protein>
<evidence type="ECO:0000313" key="1">
    <source>
        <dbReference type="EMBL" id="KAF9062888.1"/>
    </source>
</evidence>
<dbReference type="AlphaFoldDB" id="A0A9P5PFG5"/>